<comment type="subcellular location">
    <subcellularLocation>
        <location evidence="1">Cell envelope</location>
    </subcellularLocation>
</comment>
<proteinExistence type="inferred from homology"/>
<sequence length="349" mass="37515">MLAADGTVARLTRRHLAADTTPVQLYLRMDPRTMRSACRLALAMLVLGGPPALAQSRLAILALDMAQETTARAARAAESAALDKGWEAALVDAHGDVGAQGRSLETLVQQRRTDAVLLVRTRPGELRPSLEAARSAHVPVVSVMSGVDPLTALDVTVNQFEIGARIGVHLLGLMGYDGKLLVERATSQQDTRIRGRMLDLILSEYPSVHIAADLDADPARSSPDALRGILESWLGTQLQGGVEAIWTAVDSQAFATDDILRAKGVRRDQVVLATVDGGQESFRRLRDPASLLAATVVIPYELMGEAGVDALDDLLAGTPREQITTGPQMFVDTVLVDRATVPPEDEWPW</sequence>
<evidence type="ECO:0000313" key="6">
    <source>
        <dbReference type="Proteomes" id="UP001375743"/>
    </source>
</evidence>
<dbReference type="Proteomes" id="UP001375743">
    <property type="component" value="Unassembled WGS sequence"/>
</dbReference>
<reference evidence="5 6" key="1">
    <citation type="submission" date="2024-01" db="EMBL/GenBank/DDBJ databases">
        <title>Multi-omics insights into the function and evolution of sodium benzoate biodegradation pathways in Benzoatithermus flavus gen. nov., sp. nov. from hot spring.</title>
        <authorList>
            <person name="Hu C.-J."/>
            <person name="Li W.-J."/>
        </authorList>
    </citation>
    <scope>NUCLEOTIDE SEQUENCE [LARGE SCALE GENOMIC DNA]</scope>
    <source>
        <strain evidence="5 6">SYSU G07066</strain>
    </source>
</reference>
<accession>A0ABU8XP27</accession>
<comment type="similarity">
    <text evidence="2">Belongs to the bacterial solute-binding protein 2 family.</text>
</comment>
<keyword evidence="3" id="KW-0732">Signal</keyword>
<dbReference type="PANTHER" id="PTHR46847">
    <property type="entry name" value="D-ALLOSE-BINDING PERIPLASMIC PROTEIN-RELATED"/>
    <property type="match status" value="1"/>
</dbReference>
<dbReference type="SUPFAM" id="SSF53822">
    <property type="entry name" value="Periplasmic binding protein-like I"/>
    <property type="match status" value="1"/>
</dbReference>
<protein>
    <submittedName>
        <fullName evidence="5">Substrate-binding domain-containing protein</fullName>
    </submittedName>
</protein>
<evidence type="ECO:0000313" key="5">
    <source>
        <dbReference type="EMBL" id="MEK0082139.1"/>
    </source>
</evidence>
<name>A0ABU8XP27_9PROT</name>
<dbReference type="Gene3D" id="3.40.50.2300">
    <property type="match status" value="2"/>
</dbReference>
<evidence type="ECO:0000256" key="2">
    <source>
        <dbReference type="ARBA" id="ARBA00007639"/>
    </source>
</evidence>
<dbReference type="InterPro" id="IPR028082">
    <property type="entry name" value="Peripla_BP_I"/>
</dbReference>
<evidence type="ECO:0000259" key="4">
    <source>
        <dbReference type="Pfam" id="PF13407"/>
    </source>
</evidence>
<dbReference type="RefSeq" id="WP_418157989.1">
    <property type="nucleotide sequence ID" value="NZ_JBBLZC010000002.1"/>
</dbReference>
<feature type="domain" description="Periplasmic binding protein" evidence="4">
    <location>
        <begin position="72"/>
        <end position="318"/>
    </location>
</feature>
<dbReference type="InterPro" id="IPR025997">
    <property type="entry name" value="SBP_2_dom"/>
</dbReference>
<gene>
    <name evidence="5" type="ORF">U1T56_03170</name>
</gene>
<evidence type="ECO:0000256" key="3">
    <source>
        <dbReference type="ARBA" id="ARBA00022729"/>
    </source>
</evidence>
<dbReference type="PANTHER" id="PTHR46847:SF1">
    <property type="entry name" value="D-ALLOSE-BINDING PERIPLASMIC PROTEIN-RELATED"/>
    <property type="match status" value="1"/>
</dbReference>
<dbReference type="Pfam" id="PF13407">
    <property type="entry name" value="Peripla_BP_4"/>
    <property type="match status" value="1"/>
</dbReference>
<organism evidence="5 6">
    <name type="scientific">Benzoatithermus flavus</name>
    <dbReference type="NCBI Taxonomy" id="3108223"/>
    <lineage>
        <taxon>Bacteria</taxon>
        <taxon>Pseudomonadati</taxon>
        <taxon>Pseudomonadota</taxon>
        <taxon>Alphaproteobacteria</taxon>
        <taxon>Geminicoccales</taxon>
        <taxon>Geminicoccaceae</taxon>
        <taxon>Benzoatithermus</taxon>
    </lineage>
</organism>
<evidence type="ECO:0000256" key="1">
    <source>
        <dbReference type="ARBA" id="ARBA00004196"/>
    </source>
</evidence>
<dbReference type="EMBL" id="JBBLZC010000002">
    <property type="protein sequence ID" value="MEK0082139.1"/>
    <property type="molecule type" value="Genomic_DNA"/>
</dbReference>
<keyword evidence="6" id="KW-1185">Reference proteome</keyword>
<comment type="caution">
    <text evidence="5">The sequence shown here is derived from an EMBL/GenBank/DDBJ whole genome shotgun (WGS) entry which is preliminary data.</text>
</comment>